<dbReference type="EMBL" id="JH159151">
    <property type="protein sequence ID" value="EGZ28593.1"/>
    <property type="molecule type" value="Genomic_DNA"/>
</dbReference>
<evidence type="ECO:0000313" key="4">
    <source>
        <dbReference type="EMBL" id="EGZ28593.1"/>
    </source>
</evidence>
<evidence type="ECO:0000313" key="1">
    <source>
        <dbReference type="EMBL" id="EGZ05329.1"/>
    </source>
</evidence>
<sequence>VRAAIQCHNSTSATSTNSVFFGSMTNNDLRLGTNDSTRMTILGGTNAGRVGIGTTSPAAQLDVSGSVSQTIDSGGLGYGQLSKTSTTFTVGPVSSVAVSIKSSNSILVSSGSYYTTSDRRLKTNIQ</sequence>
<dbReference type="RefSeq" id="XP_009531750.1">
    <property type="nucleotide sequence ID" value="XM_009533455.1"/>
</dbReference>
<dbReference type="GeneID" id="20652558"/>
<evidence type="ECO:0000313" key="2">
    <source>
        <dbReference type="EMBL" id="EGZ09426.1"/>
    </source>
</evidence>
<dbReference type="GeneID" id="20653343"/>
<dbReference type="KEGG" id="psoj:PHYSODRAFT_463718"/>
<dbReference type="SMR" id="G5AGP9"/>
<dbReference type="RefSeq" id="XP_009539250.1">
    <property type="nucleotide sequence ID" value="XM_009540955.1"/>
</dbReference>
<dbReference type="RefSeq" id="XP_009534287.1">
    <property type="nucleotide sequence ID" value="XM_009535992.1"/>
</dbReference>
<reference evidence="1 5" key="1">
    <citation type="journal article" date="2006" name="Science">
        <title>Phytophthora genome sequences uncover evolutionary origins and mechanisms of pathogenesis.</title>
        <authorList>
            <person name="Tyler B.M."/>
            <person name="Tripathy S."/>
            <person name="Zhang X."/>
            <person name="Dehal P."/>
            <person name="Jiang R.H."/>
            <person name="Aerts A."/>
            <person name="Arredondo F.D."/>
            <person name="Baxter L."/>
            <person name="Bensasson D."/>
            <person name="Beynon J.L."/>
            <person name="Chapman J."/>
            <person name="Damasceno C.M."/>
            <person name="Dorrance A.E."/>
            <person name="Dou D."/>
            <person name="Dickerman A.W."/>
            <person name="Dubchak I.L."/>
            <person name="Garbelotto M."/>
            <person name="Gijzen M."/>
            <person name="Gordon S.G."/>
            <person name="Govers F."/>
            <person name="Grunwald N.J."/>
            <person name="Huang W."/>
            <person name="Ivors K.L."/>
            <person name="Jones R.W."/>
            <person name="Kamoun S."/>
            <person name="Krampis K."/>
            <person name="Lamour K.H."/>
            <person name="Lee M.K."/>
            <person name="McDonald W.H."/>
            <person name="Medina M."/>
            <person name="Meijer H.J."/>
            <person name="Nordberg E.K."/>
            <person name="Maclean D.J."/>
            <person name="Ospina-Giraldo M.D."/>
            <person name="Morris P.F."/>
            <person name="Phuntumart V."/>
            <person name="Putnam N.H."/>
            <person name="Rash S."/>
            <person name="Rose J.K."/>
            <person name="Sakihama Y."/>
            <person name="Salamov A.A."/>
            <person name="Savidor A."/>
            <person name="Scheuring C.F."/>
            <person name="Smith B.M."/>
            <person name="Sobral B.W."/>
            <person name="Terry A."/>
            <person name="Torto-Alalibo T.A."/>
            <person name="Win J."/>
            <person name="Xu Z."/>
            <person name="Zhang H."/>
            <person name="Grigoriev I.V."/>
            <person name="Rokhsar D.S."/>
            <person name="Boore J.L."/>
        </authorList>
    </citation>
    <scope>NUCLEOTIDE SEQUENCE [LARGE SCALE GENOMIC DNA]</scope>
    <source>
        <strain evidence="1 5">P6497</strain>
    </source>
</reference>
<dbReference type="KEGG" id="psoj:PHYSODRAFT_440054"/>
<dbReference type="InParanoid" id="G5AGP9"/>
<dbReference type="EMBL" id="JH159156">
    <property type="protein sequence ID" value="EGZ14321.1"/>
    <property type="molecule type" value="Genomic_DNA"/>
</dbReference>
<feature type="non-terminal residue" evidence="1">
    <location>
        <position position="1"/>
    </location>
</feature>
<feature type="non-terminal residue" evidence="1">
    <location>
        <position position="126"/>
    </location>
</feature>
<dbReference type="AlphaFoldDB" id="G5AGP9"/>
<gene>
    <name evidence="2" type="ORF">PHYSODRAFT_437306</name>
    <name evidence="3" type="ORF">PHYSODRAFT_440054</name>
    <name evidence="1" type="ORF">PHYSODRAFT_463673</name>
    <name evidence="4" type="ORF">PHYSODRAFT_463718</name>
</gene>
<organism evidence="5">
    <name type="scientific">Phytophthora sojae (strain P6497)</name>
    <name type="common">Soybean stem and root rot agent</name>
    <name type="synonym">Phytophthora megasperma f. sp. glycines</name>
    <dbReference type="NCBI Taxonomy" id="1094619"/>
    <lineage>
        <taxon>Eukaryota</taxon>
        <taxon>Sar</taxon>
        <taxon>Stramenopiles</taxon>
        <taxon>Oomycota</taxon>
        <taxon>Peronosporomycetes</taxon>
        <taxon>Peronosporales</taxon>
        <taxon>Peronosporaceae</taxon>
        <taxon>Phytophthora</taxon>
    </lineage>
</organism>
<keyword evidence="5" id="KW-1185">Reference proteome</keyword>
<dbReference type="KEGG" id="psoj:PHYSODRAFT_437306"/>
<accession>G5AGP9</accession>
<dbReference type="Proteomes" id="UP000002640">
    <property type="component" value="Unassembled WGS sequence"/>
</dbReference>
<evidence type="ECO:0000313" key="5">
    <source>
        <dbReference type="Proteomes" id="UP000002640"/>
    </source>
</evidence>
<dbReference type="GeneID" id="20653347"/>
<dbReference type="EMBL" id="JH159159">
    <property type="protein sequence ID" value="EGZ09426.1"/>
    <property type="molecule type" value="Genomic_DNA"/>
</dbReference>
<proteinExistence type="predicted"/>
<dbReference type="EMBL" id="JH159167">
    <property type="protein sequence ID" value="EGZ05329.1"/>
    <property type="molecule type" value="Genomic_DNA"/>
</dbReference>
<name>G5AGP9_PHYSP</name>
<evidence type="ECO:0000313" key="3">
    <source>
        <dbReference type="EMBL" id="EGZ14321.1"/>
    </source>
</evidence>
<dbReference type="RefSeq" id="XP_009515868.1">
    <property type="nucleotide sequence ID" value="XM_009517573.1"/>
</dbReference>
<reference evidence="1" key="2">
    <citation type="submission" date="2011-09" db="EMBL/GenBank/DDBJ databases">
        <authorList>
            <consortium name="US DOE Joint Genome Institute (JGI-PGF)"/>
            <person name="Aerts A."/>
            <person name="Grimwood J."/>
            <person name="Schmutz J."/>
            <person name="Lucas S."/>
            <person name="Hammon N."/>
            <person name="Glavina del Rio T."/>
            <person name="Dalin E."/>
            <person name="Tice H."/>
            <person name="Pitluck S."/>
            <person name="Dehal P."/>
            <person name="Chapman J."/>
            <person name="Putman N.H."/>
            <person name="Salamov A.A."/>
            <person name="Terry A."/>
            <person name="Rokhsar D.S."/>
            <person name="Boore J.L."/>
            <person name="Tripathy S."/>
            <person name="Tyler B.M."/>
            <person name="Grigoriev I.V."/>
        </authorList>
    </citation>
    <scope>NUCLEOTIDE SEQUENCE</scope>
    <source>
        <strain evidence="1">P6497</strain>
    </source>
</reference>
<dbReference type="KEGG" id="psoj:PHYSODRAFT_463673"/>
<protein>
    <submittedName>
        <fullName evidence="1">Uncharacterized protein</fullName>
    </submittedName>
</protein>
<dbReference type="GeneID" id="20652628"/>